<evidence type="ECO:0000256" key="2">
    <source>
        <dbReference type="ARBA" id="ARBA00023125"/>
    </source>
</evidence>
<dbReference type="GO" id="GO:0003677">
    <property type="term" value="F:DNA binding"/>
    <property type="evidence" value="ECO:0007669"/>
    <property type="project" value="UniProtKB-KW"/>
</dbReference>
<dbReference type="InterPro" id="IPR011990">
    <property type="entry name" value="TPR-like_helical_dom_sf"/>
</dbReference>
<feature type="domain" description="HTH luxR-type" evidence="4">
    <location>
        <begin position="779"/>
        <end position="844"/>
    </location>
</feature>
<dbReference type="Gene3D" id="1.10.10.10">
    <property type="entry name" value="Winged helix-like DNA-binding domain superfamily/Winged helix DNA-binding domain"/>
    <property type="match status" value="1"/>
</dbReference>
<dbReference type="Gene3D" id="1.25.40.10">
    <property type="entry name" value="Tetratricopeptide repeat domain"/>
    <property type="match status" value="1"/>
</dbReference>
<dbReference type="SUPFAM" id="SSF52540">
    <property type="entry name" value="P-loop containing nucleoside triphosphate hydrolases"/>
    <property type="match status" value="1"/>
</dbReference>
<dbReference type="InterPro" id="IPR016032">
    <property type="entry name" value="Sig_transdc_resp-reg_C-effctor"/>
</dbReference>
<dbReference type="InterPro" id="IPR000792">
    <property type="entry name" value="Tscrpt_reg_LuxR_C"/>
</dbReference>
<dbReference type="InterPro" id="IPR027417">
    <property type="entry name" value="P-loop_NTPase"/>
</dbReference>
<protein>
    <submittedName>
        <fullName evidence="5">LuxR C-terminal-related transcriptional regulator</fullName>
    </submittedName>
</protein>
<dbReference type="AlphaFoldDB" id="A0AAU7JVG8"/>
<dbReference type="InterPro" id="IPR036388">
    <property type="entry name" value="WH-like_DNA-bd_sf"/>
</dbReference>
<dbReference type="Pfam" id="PF25873">
    <property type="entry name" value="WHD_MalT"/>
    <property type="match status" value="1"/>
</dbReference>
<evidence type="ECO:0000313" key="5">
    <source>
        <dbReference type="EMBL" id="XBO44246.1"/>
    </source>
</evidence>
<evidence type="ECO:0000259" key="4">
    <source>
        <dbReference type="PROSITE" id="PS50043"/>
    </source>
</evidence>
<accession>A0AAU7JVG8</accession>
<dbReference type="PANTHER" id="PTHR44688:SF16">
    <property type="entry name" value="DNA-BINDING TRANSCRIPTIONAL ACTIVATOR DEVR_DOSR"/>
    <property type="match status" value="1"/>
</dbReference>
<dbReference type="SUPFAM" id="SSF46894">
    <property type="entry name" value="C-terminal effector domain of the bipartite response regulators"/>
    <property type="match status" value="1"/>
</dbReference>
<dbReference type="EMBL" id="CP157483">
    <property type="protein sequence ID" value="XBO44246.1"/>
    <property type="molecule type" value="Genomic_DNA"/>
</dbReference>
<dbReference type="SMART" id="SM00421">
    <property type="entry name" value="HTH_LUXR"/>
    <property type="match status" value="1"/>
</dbReference>
<dbReference type="Pfam" id="PF00196">
    <property type="entry name" value="GerE"/>
    <property type="match status" value="1"/>
</dbReference>
<keyword evidence="2" id="KW-0238">DNA-binding</keyword>
<gene>
    <name evidence="5" type="ORF">ABEG17_02665</name>
</gene>
<dbReference type="PROSITE" id="PS50043">
    <property type="entry name" value="HTH_LUXR_2"/>
    <property type="match status" value="1"/>
</dbReference>
<organism evidence="5">
    <name type="scientific">Pedococcus sp. KACC 23699</name>
    <dbReference type="NCBI Taxonomy" id="3149228"/>
    <lineage>
        <taxon>Bacteria</taxon>
        <taxon>Bacillati</taxon>
        <taxon>Actinomycetota</taxon>
        <taxon>Actinomycetes</taxon>
        <taxon>Micrococcales</taxon>
        <taxon>Intrasporangiaceae</taxon>
        <taxon>Pedococcus</taxon>
    </lineage>
</organism>
<keyword evidence="3" id="KW-0804">Transcription</keyword>
<dbReference type="InterPro" id="IPR059106">
    <property type="entry name" value="WHD_MalT"/>
</dbReference>
<dbReference type="PANTHER" id="PTHR44688">
    <property type="entry name" value="DNA-BINDING TRANSCRIPTIONAL ACTIVATOR DEVR_DOSR"/>
    <property type="match status" value="1"/>
</dbReference>
<reference evidence="5" key="1">
    <citation type="submission" date="2024-05" db="EMBL/GenBank/DDBJ databases">
        <authorList>
            <person name="Kim S."/>
            <person name="Heo J."/>
            <person name="Choi H."/>
            <person name="Choi Y."/>
            <person name="Kwon S.-W."/>
            <person name="Kim Y."/>
        </authorList>
    </citation>
    <scope>NUCLEOTIDE SEQUENCE</scope>
    <source>
        <strain evidence="5">KACC 23699</strain>
    </source>
</reference>
<evidence type="ECO:0000256" key="1">
    <source>
        <dbReference type="ARBA" id="ARBA00023015"/>
    </source>
</evidence>
<name>A0AAU7JVG8_9MICO</name>
<dbReference type="GO" id="GO:0006355">
    <property type="term" value="P:regulation of DNA-templated transcription"/>
    <property type="evidence" value="ECO:0007669"/>
    <property type="project" value="InterPro"/>
</dbReference>
<sequence length="846" mass="90889">MSGAPGAGKTTLLGAWTRRLLSGGTDVAWVTLAPGHDDPVVLRTVLTTALDSTRHLTPPAPRPALAWLVLDEVDRLRTQECRRVVQELVLESRAGLTIALGGRSDPLAALGLDRLRLAGEVLEVRDGDLRFSLSEARELLRGHGLSLGTAELEGLVRLTEGWAAGLRLACLALGAGRPIEGVLRSFAVDDASLASYLTHEVLGELDGPTALVLRATSVVPELDVPLAEELSGRADAGALLATLAREHPFVTRVYGHGTAYRYHRLLRSQLAAELQRTEPERFLVLQGQASRWLEAKGLVDEALPHAVASRDTAHIRTVLSEHGIGMVLEGRQGVLVDALAQAPPSTLSDPVVGAVLALAQAEDGDLDRADALLAYATGATLDALAPDPALERRLSRLARLDIDRLRGAVATTPEVEELLVHRASHQRAATAPRLRSKAESDLELAELVMLGTYLADAARLVEAQEVMTDALRLAEGLHRDLVAMQCMVTLSRVAARLGDFAAMTKWAQIGIDVAAKRGWSGRPQLAFAYTLAAAAAYETYDLQSASHLSNRALSAVRAGLTETGVTTHGADDATARSAETLAFYVEFDRAQTARRRELVVARRLDIDALSRHAYPEALVAYETREFERMTLLVGELDLAEWAIALTDRLLPGKAEPVVMLAALQAHLGEHRDALSLLGPVTQGHQSAVVVTTTITAWLLSAAIAARTGRPTSAHEAVTKAVSLAGPRNTVRLMLEVAPEVPGLLAAGRQRFGRHGPFVERVLRTSRQLQEGPGRTYALGPVLSRPLSPVELSLLRDLSSLLSVPELAAARQVTPNTIKTQVRSIFSKLQVHSRRDAVEVAQRMGLI</sequence>
<proteinExistence type="predicted"/>
<dbReference type="RefSeq" id="WP_406831736.1">
    <property type="nucleotide sequence ID" value="NZ_CP157483.1"/>
</dbReference>
<keyword evidence="1" id="KW-0805">Transcription regulation</keyword>
<evidence type="ECO:0000256" key="3">
    <source>
        <dbReference type="ARBA" id="ARBA00023163"/>
    </source>
</evidence>